<evidence type="ECO:0000259" key="2">
    <source>
        <dbReference type="Pfam" id="PF13476"/>
    </source>
</evidence>
<evidence type="ECO:0000313" key="3">
    <source>
        <dbReference type="EMBL" id="RUO22979.1"/>
    </source>
</evidence>
<feature type="coiled-coil region" evidence="1">
    <location>
        <begin position="193"/>
        <end position="272"/>
    </location>
</feature>
<sequence length="1047" mass="119801">MKILNLRLKNLNSLVGEWEIDFTDPAYQTDSIFAITGPTGAGKSTILDAICLALYGTTPRLGKITKSENELMSRQTGACFAEVTFSTASGNYRSYWSQHRSRKKAGEPLQQQKHELAEAESGKILEEKVSHVPAMVEQLTGMDFKRFTRSMLLAQGSFAAFLTASDDERSSILEQITGTAIYGELSRAAYLRFSEEKQKLKDLQQELSSVELLSDDAIAELNAQIKSLKAQYDETSRLHDKAKEQRQWLHKEKQLTRREEQIANQLQAWQQKNRAFSEQRERLSEGAQARQFEGLHARLTVHRESHAQYEKDLRECLEGLPDVKEKRRLRRSELDIALKQLQEKKDKVEQQLPLINKARALDSEIKSLRDQEAAALQRHSEQQEKIRQYKLREKRALNEKKESERLQQTLTTWLTQYQRDASLHNTRAGIESRLDNLAENHEQLALIESNQQEVAAELKKLQGLKLADKHEQELETARQRLQDAQQLLDARHQSLRLAAKVESLEAERNLLQEGEPCPLCGSVEHPYAEHSGPTTSSYEKEYEQAREAYLKAEQKLQQLKLEQVVSAKDLQWEQRRLEDKNNLLQKDKQQVEQRMRGLEERLSSELQHYQLKVPVLDDIAATKVTLKQRADSWQEHKDKHQYLSTVLGNIATKLTALTEQISEGLEILDEAQERLSNIERVRKSIEEQRRATLAAENVDHYEKQLRAEVSQCEVDYQQAQDHFYEINEKYQNHLNTIERLEQQLAESEPVLQKSEEEFAAAIADSDFVSEDLFLQALLSEEERIAIQHQAETLQQEQQQISFEQSELKRQFAEVAALQFDEKSEEELTAEIDGHQKRCEELQQQQGALQSQLDVNVARQATLSSKTELLQAQQTEFDHWYLLNELIGSADGKKYRNFAQGLTFEIMISHANQQLVKMTDRYLLVRDEQAPLQLNVIDDYQAGEVRSTRNLSGGESFIVSLALALGLSQMASHKVRVDSLFLDEGFGTLDEEALDVALDTLSSLQQDGKVIGVISHVPALKERIGNQLMIIPGTGGYSRIEGPGVQAH</sequence>
<dbReference type="GO" id="GO:0016887">
    <property type="term" value="F:ATP hydrolysis activity"/>
    <property type="evidence" value="ECO:0007669"/>
    <property type="project" value="InterPro"/>
</dbReference>
<dbReference type="AlphaFoldDB" id="A0A432W173"/>
<gene>
    <name evidence="3" type="ORF">CWE09_13685</name>
</gene>
<feature type="coiled-coil region" evidence="1">
    <location>
        <begin position="331"/>
        <end position="406"/>
    </location>
</feature>
<feature type="coiled-coil region" evidence="1">
    <location>
        <begin position="654"/>
        <end position="757"/>
    </location>
</feature>
<dbReference type="EMBL" id="PIPL01000004">
    <property type="protein sequence ID" value="RUO22979.1"/>
    <property type="molecule type" value="Genomic_DNA"/>
</dbReference>
<evidence type="ECO:0000256" key="1">
    <source>
        <dbReference type="SAM" id="Coils"/>
    </source>
</evidence>
<protein>
    <submittedName>
        <fullName evidence="3">Chromosome segregation protein SMC</fullName>
    </submittedName>
</protein>
<keyword evidence="4" id="KW-1185">Reference proteome</keyword>
<dbReference type="PANTHER" id="PTHR32114:SF2">
    <property type="entry name" value="ABC TRANSPORTER ABCH.3"/>
    <property type="match status" value="1"/>
</dbReference>
<reference evidence="3 4" key="1">
    <citation type="journal article" date="2011" name="Front. Microbiol.">
        <title>Genomic signatures of strain selection and enhancement in Bacillus atrophaeus var. globigii, a historical biowarfare simulant.</title>
        <authorList>
            <person name="Gibbons H.S."/>
            <person name="Broomall S.M."/>
            <person name="McNew L.A."/>
            <person name="Daligault H."/>
            <person name="Chapman C."/>
            <person name="Bruce D."/>
            <person name="Karavis M."/>
            <person name="Krepps M."/>
            <person name="McGregor P.A."/>
            <person name="Hong C."/>
            <person name="Park K.H."/>
            <person name="Akmal A."/>
            <person name="Feldman A."/>
            <person name="Lin J.S."/>
            <person name="Chang W.E."/>
            <person name="Higgs B.W."/>
            <person name="Demirev P."/>
            <person name="Lindquist J."/>
            <person name="Liem A."/>
            <person name="Fochler E."/>
            <person name="Read T.D."/>
            <person name="Tapia R."/>
            <person name="Johnson S."/>
            <person name="Bishop-Lilly K.A."/>
            <person name="Detter C."/>
            <person name="Han C."/>
            <person name="Sozhamannan S."/>
            <person name="Rosenzweig C.N."/>
            <person name="Skowronski E.W."/>
        </authorList>
    </citation>
    <scope>NUCLEOTIDE SEQUENCE [LARGE SCALE GENOMIC DNA]</scope>
    <source>
        <strain evidence="3 4">MLST1</strain>
    </source>
</reference>
<dbReference type="InterPro" id="IPR038729">
    <property type="entry name" value="Rad50/SbcC_AAA"/>
</dbReference>
<feature type="coiled-coil region" evidence="1">
    <location>
        <begin position="793"/>
        <end position="851"/>
    </location>
</feature>
<name>A0A432W173_9GAMM</name>
<accession>A0A432W173</accession>
<dbReference type="GO" id="GO:0006302">
    <property type="term" value="P:double-strand break repair"/>
    <property type="evidence" value="ECO:0007669"/>
    <property type="project" value="InterPro"/>
</dbReference>
<dbReference type="SUPFAM" id="SSF52540">
    <property type="entry name" value="P-loop containing nucleoside triphosphate hydrolases"/>
    <property type="match status" value="2"/>
</dbReference>
<comment type="caution">
    <text evidence="3">The sequence shown here is derived from an EMBL/GenBank/DDBJ whole genome shotgun (WGS) entry which is preliminary data.</text>
</comment>
<dbReference type="Pfam" id="PF13476">
    <property type="entry name" value="AAA_23"/>
    <property type="match status" value="1"/>
</dbReference>
<dbReference type="InterPro" id="IPR027417">
    <property type="entry name" value="P-loop_NTPase"/>
</dbReference>
<feature type="domain" description="Rad50/SbcC-type AAA" evidence="2">
    <location>
        <begin position="6"/>
        <end position="224"/>
    </location>
</feature>
<keyword evidence="1" id="KW-0175">Coiled coil</keyword>
<organism evidence="3 4">
    <name type="scientific">Aliidiomarina minuta</name>
    <dbReference type="NCBI Taxonomy" id="880057"/>
    <lineage>
        <taxon>Bacteria</taxon>
        <taxon>Pseudomonadati</taxon>
        <taxon>Pseudomonadota</taxon>
        <taxon>Gammaproteobacteria</taxon>
        <taxon>Alteromonadales</taxon>
        <taxon>Idiomarinaceae</taxon>
        <taxon>Aliidiomarina</taxon>
    </lineage>
</organism>
<evidence type="ECO:0000313" key="4">
    <source>
        <dbReference type="Proteomes" id="UP000288293"/>
    </source>
</evidence>
<dbReference type="OrthoDB" id="9795626at2"/>
<proteinExistence type="predicted"/>
<feature type="coiled-coil region" evidence="1">
    <location>
        <begin position="535"/>
        <end position="608"/>
    </location>
</feature>
<dbReference type="Pfam" id="PF13558">
    <property type="entry name" value="SbcC_Walker_B"/>
    <property type="match status" value="1"/>
</dbReference>
<dbReference type="Gene3D" id="3.40.50.300">
    <property type="entry name" value="P-loop containing nucleotide triphosphate hydrolases"/>
    <property type="match status" value="2"/>
</dbReference>
<dbReference type="Proteomes" id="UP000288293">
    <property type="component" value="Unassembled WGS sequence"/>
</dbReference>
<dbReference type="PANTHER" id="PTHR32114">
    <property type="entry name" value="ABC TRANSPORTER ABCH.3"/>
    <property type="match status" value="1"/>
</dbReference>
<dbReference type="RefSeq" id="WP_126804620.1">
    <property type="nucleotide sequence ID" value="NZ_PIPL01000004.1"/>
</dbReference>